<gene>
    <name evidence="13" type="primary">PKA1_4</name>
    <name evidence="13" type="ORF">HK097_010511</name>
</gene>
<feature type="compositionally biased region" description="Basic and acidic residues" evidence="10">
    <location>
        <begin position="159"/>
        <end position="170"/>
    </location>
</feature>
<comment type="catalytic activity">
    <reaction evidence="8">
        <text>L-seryl-[protein] + ATP = O-phospho-L-seryl-[protein] + ADP + H(+)</text>
        <dbReference type="Rhea" id="RHEA:17989"/>
        <dbReference type="Rhea" id="RHEA-COMP:9863"/>
        <dbReference type="Rhea" id="RHEA-COMP:11604"/>
        <dbReference type="ChEBI" id="CHEBI:15378"/>
        <dbReference type="ChEBI" id="CHEBI:29999"/>
        <dbReference type="ChEBI" id="CHEBI:30616"/>
        <dbReference type="ChEBI" id="CHEBI:83421"/>
        <dbReference type="ChEBI" id="CHEBI:456216"/>
        <dbReference type="EC" id="2.7.11.11"/>
    </reaction>
</comment>
<reference evidence="13" key="1">
    <citation type="submission" date="2020-05" db="EMBL/GenBank/DDBJ databases">
        <title>Phylogenomic resolution of chytrid fungi.</title>
        <authorList>
            <person name="Stajich J.E."/>
            <person name="Amses K."/>
            <person name="Simmons R."/>
            <person name="Seto K."/>
            <person name="Myers J."/>
            <person name="Bonds A."/>
            <person name="Quandt C.A."/>
            <person name="Barry K."/>
            <person name="Liu P."/>
            <person name="Grigoriev I."/>
            <person name="Longcore J.E."/>
            <person name="James T.Y."/>
        </authorList>
    </citation>
    <scope>NUCLEOTIDE SEQUENCE</scope>
    <source>
        <strain evidence="13">JEL0318</strain>
    </source>
</reference>
<evidence type="ECO:0000259" key="12">
    <source>
        <dbReference type="PROSITE" id="PS51285"/>
    </source>
</evidence>
<dbReference type="PROSITE" id="PS50011">
    <property type="entry name" value="PROTEIN_KINASE_DOM"/>
    <property type="match status" value="1"/>
</dbReference>
<evidence type="ECO:0000256" key="5">
    <source>
        <dbReference type="ARBA" id="ARBA00022777"/>
    </source>
</evidence>
<dbReference type="Pfam" id="PF00069">
    <property type="entry name" value="Pkinase"/>
    <property type="match status" value="1"/>
</dbReference>
<evidence type="ECO:0000313" key="14">
    <source>
        <dbReference type="Proteomes" id="UP001212841"/>
    </source>
</evidence>
<feature type="compositionally biased region" description="Polar residues" evidence="10">
    <location>
        <begin position="171"/>
        <end position="191"/>
    </location>
</feature>
<dbReference type="InterPro" id="IPR000961">
    <property type="entry name" value="AGC-kinase_C"/>
</dbReference>
<evidence type="ECO:0000256" key="7">
    <source>
        <dbReference type="ARBA" id="ARBA00047292"/>
    </source>
</evidence>
<keyword evidence="4 9" id="KW-0547">Nucleotide-binding</keyword>
<keyword evidence="2" id="KW-0723">Serine/threonine-protein kinase</keyword>
<dbReference type="GO" id="GO:0005524">
    <property type="term" value="F:ATP binding"/>
    <property type="evidence" value="ECO:0007669"/>
    <property type="project" value="UniProtKB-UniRule"/>
</dbReference>
<dbReference type="PROSITE" id="PS00107">
    <property type="entry name" value="PROTEIN_KINASE_ATP"/>
    <property type="match status" value="1"/>
</dbReference>
<feature type="domain" description="AGC-kinase C-terminal" evidence="12">
    <location>
        <begin position="716"/>
        <end position="785"/>
    </location>
</feature>
<feature type="compositionally biased region" description="Basic and acidic residues" evidence="10">
    <location>
        <begin position="406"/>
        <end position="415"/>
    </location>
</feature>
<name>A0AAD5WZQ5_9FUNG</name>
<dbReference type="EC" id="2.7.11.11" evidence="1"/>
<organism evidence="13 14">
    <name type="scientific">Rhizophlyctis rosea</name>
    <dbReference type="NCBI Taxonomy" id="64517"/>
    <lineage>
        <taxon>Eukaryota</taxon>
        <taxon>Fungi</taxon>
        <taxon>Fungi incertae sedis</taxon>
        <taxon>Chytridiomycota</taxon>
        <taxon>Chytridiomycota incertae sedis</taxon>
        <taxon>Chytridiomycetes</taxon>
        <taxon>Rhizophlyctidales</taxon>
        <taxon>Rhizophlyctidaceae</taxon>
        <taxon>Rhizophlyctis</taxon>
    </lineage>
</organism>
<dbReference type="InterPro" id="IPR011009">
    <property type="entry name" value="Kinase-like_dom_sf"/>
</dbReference>
<comment type="catalytic activity">
    <reaction evidence="7">
        <text>L-threonyl-[protein] + ATP = O-phospho-L-threonyl-[protein] + ADP + H(+)</text>
        <dbReference type="Rhea" id="RHEA:46608"/>
        <dbReference type="Rhea" id="RHEA-COMP:11060"/>
        <dbReference type="Rhea" id="RHEA-COMP:11605"/>
        <dbReference type="ChEBI" id="CHEBI:15378"/>
        <dbReference type="ChEBI" id="CHEBI:30013"/>
        <dbReference type="ChEBI" id="CHEBI:30616"/>
        <dbReference type="ChEBI" id="CHEBI:61977"/>
        <dbReference type="ChEBI" id="CHEBI:456216"/>
        <dbReference type="EC" id="2.7.11.11"/>
    </reaction>
</comment>
<dbReference type="PROSITE" id="PS00108">
    <property type="entry name" value="PROTEIN_KINASE_ST"/>
    <property type="match status" value="1"/>
</dbReference>
<feature type="domain" description="Protein kinase" evidence="11">
    <location>
        <begin position="459"/>
        <end position="715"/>
    </location>
</feature>
<evidence type="ECO:0000256" key="2">
    <source>
        <dbReference type="ARBA" id="ARBA00022527"/>
    </source>
</evidence>
<keyword evidence="5 13" id="KW-0418">Kinase</keyword>
<dbReference type="InterPro" id="IPR017441">
    <property type="entry name" value="Protein_kinase_ATP_BS"/>
</dbReference>
<evidence type="ECO:0000256" key="1">
    <source>
        <dbReference type="ARBA" id="ARBA00012444"/>
    </source>
</evidence>
<feature type="compositionally biased region" description="Polar residues" evidence="10">
    <location>
        <begin position="119"/>
        <end position="129"/>
    </location>
</feature>
<dbReference type="Gene3D" id="1.10.510.10">
    <property type="entry name" value="Transferase(Phosphotransferase) domain 1"/>
    <property type="match status" value="1"/>
</dbReference>
<dbReference type="GO" id="GO:0004691">
    <property type="term" value="F:cAMP-dependent protein kinase activity"/>
    <property type="evidence" value="ECO:0007669"/>
    <property type="project" value="UniProtKB-EC"/>
</dbReference>
<feature type="region of interest" description="Disordered" evidence="10">
    <location>
        <begin position="249"/>
        <end position="423"/>
    </location>
</feature>
<proteinExistence type="predicted"/>
<feature type="compositionally biased region" description="Polar residues" evidence="10">
    <location>
        <begin position="295"/>
        <end position="321"/>
    </location>
</feature>
<dbReference type="InterPro" id="IPR000719">
    <property type="entry name" value="Prot_kinase_dom"/>
</dbReference>
<keyword evidence="6 9" id="KW-0067">ATP-binding</keyword>
<dbReference type="Proteomes" id="UP001212841">
    <property type="component" value="Unassembled WGS sequence"/>
</dbReference>
<dbReference type="Gene3D" id="3.30.200.20">
    <property type="entry name" value="Phosphorylase Kinase, domain 1"/>
    <property type="match status" value="1"/>
</dbReference>
<evidence type="ECO:0000256" key="9">
    <source>
        <dbReference type="PROSITE-ProRule" id="PRU10141"/>
    </source>
</evidence>
<feature type="compositionally biased region" description="Basic residues" evidence="10">
    <location>
        <begin position="333"/>
        <end position="344"/>
    </location>
</feature>
<comment type="caution">
    <text evidence="13">The sequence shown here is derived from an EMBL/GenBank/DDBJ whole genome shotgun (WGS) entry which is preliminary data.</text>
</comment>
<feature type="compositionally biased region" description="Basic and acidic residues" evidence="10">
    <location>
        <begin position="260"/>
        <end position="274"/>
    </location>
</feature>
<dbReference type="PANTHER" id="PTHR24353:SF37">
    <property type="entry name" value="CAMP-DEPENDENT PROTEIN KINASE CATALYTIC SUBUNIT PRKX"/>
    <property type="match status" value="1"/>
</dbReference>
<dbReference type="InterPro" id="IPR008271">
    <property type="entry name" value="Ser/Thr_kinase_AS"/>
</dbReference>
<feature type="region of interest" description="Disordered" evidence="10">
    <location>
        <begin position="108"/>
        <end position="201"/>
    </location>
</feature>
<feature type="binding site" evidence="9">
    <location>
        <position position="497"/>
    </location>
    <ligand>
        <name>ATP</name>
        <dbReference type="ChEBI" id="CHEBI:30616"/>
    </ligand>
</feature>
<dbReference type="EMBL" id="JADGJD010000787">
    <property type="protein sequence ID" value="KAJ3048463.1"/>
    <property type="molecule type" value="Genomic_DNA"/>
</dbReference>
<dbReference type="FunFam" id="1.10.510.10:FF:000008">
    <property type="entry name" value="Non-specific serine/threonine protein kinase"/>
    <property type="match status" value="1"/>
</dbReference>
<evidence type="ECO:0000256" key="10">
    <source>
        <dbReference type="SAM" id="MobiDB-lite"/>
    </source>
</evidence>
<dbReference type="SMART" id="SM00220">
    <property type="entry name" value="S_TKc"/>
    <property type="match status" value="1"/>
</dbReference>
<evidence type="ECO:0000256" key="8">
    <source>
        <dbReference type="ARBA" id="ARBA00047454"/>
    </source>
</evidence>
<evidence type="ECO:0000259" key="11">
    <source>
        <dbReference type="PROSITE" id="PS50011"/>
    </source>
</evidence>
<feature type="compositionally biased region" description="Polar residues" evidence="10">
    <location>
        <begin position="10"/>
        <end position="24"/>
    </location>
</feature>
<dbReference type="AlphaFoldDB" id="A0AAD5WZQ5"/>
<evidence type="ECO:0000256" key="6">
    <source>
        <dbReference type="ARBA" id="ARBA00022840"/>
    </source>
</evidence>
<dbReference type="PANTHER" id="PTHR24353">
    <property type="entry name" value="CYCLIC NUCLEOTIDE-DEPENDENT PROTEIN KINASE"/>
    <property type="match status" value="1"/>
</dbReference>
<accession>A0AAD5WZQ5</accession>
<dbReference type="SUPFAM" id="SSF56112">
    <property type="entry name" value="Protein kinase-like (PK-like)"/>
    <property type="match status" value="1"/>
</dbReference>
<evidence type="ECO:0000313" key="13">
    <source>
        <dbReference type="EMBL" id="KAJ3048463.1"/>
    </source>
</evidence>
<evidence type="ECO:0000256" key="4">
    <source>
        <dbReference type="ARBA" id="ARBA00022741"/>
    </source>
</evidence>
<keyword evidence="3" id="KW-0808">Transferase</keyword>
<keyword evidence="14" id="KW-1185">Reference proteome</keyword>
<dbReference type="GO" id="GO:0005952">
    <property type="term" value="C:cAMP-dependent protein kinase complex"/>
    <property type="evidence" value="ECO:0007669"/>
    <property type="project" value="TreeGrafter"/>
</dbReference>
<sequence length="785" mass="85307">MAYRALGFQRGTSDNLPQLPSSKTLPLATGDDPAGTSPTNRFTELVKGLNKKGARGRGVDQDGGSFTGGAAYDLATKAGAGGDIVARSRAPTLEDKVSAAKRRLSNHTFFAQPKETTFDDSGNSPSSSYGDVLSPDRGSPSGSGAPTPANRASPAPSRHWTDPTDRRDSSPLRSQQTPSTPGTPVLRSQTPGRHWTDPGGATGRILLEEQFAAKAGRAGSTGVGLGIELGTASRIGAGIQKLKLKVDTDGYKGSVGSVGDDGRNRGKGTTKPDRSYLALKTADSPPSASPLLGRAQQTVSPDNSYRSLPTGSSRTLLNDSVASPIPGRATAKEKKKPLRKALGKKARELLDDGPSSASSSSPSLLSRLTLESSSPSSPLSPISPISPISPMSPMLPHPPSAAPIESDQRTVRAPEPEDLATDEAVRQQTAGANTNCGRPIERAVSVHQRGPFKYELSDFLLQKTLGQGAFAKVYLVKRNIDGKLFALKSMRKDRVVKMKQIEHVQNERHLMEYIRNPFLVGLEATFQDSLHIYMIIDYMAGGDLFNFLKQHEYFEDNTARFYAAEVAMALSFLHSENIIYRDLKPENVLLDSEGHVKLGDFGFAKHVDGTTRTFCGTPSYIPPEILLHRDYTHAVDWWSFGILLFEMLSGCSPFQDSTCPRTYERILQGRIQWPSHRSQYFSRAAENLILGLLVFDPVHRLGCQDECEIRDHVWFESTDWRRIKGRKIKPPVVPGFGRQRSFSSSEGIAPDTGEGNTHVEISIWRSGSWSAGQGLQISADMFKGF</sequence>
<protein>
    <recommendedName>
        <fullName evidence="1">cAMP-dependent protein kinase</fullName>
        <ecNumber evidence="1">2.7.11.11</ecNumber>
    </recommendedName>
</protein>
<feature type="region of interest" description="Disordered" evidence="10">
    <location>
        <begin position="1"/>
        <end position="41"/>
    </location>
</feature>
<feature type="compositionally biased region" description="Low complexity" evidence="10">
    <location>
        <begin position="354"/>
        <end position="392"/>
    </location>
</feature>
<dbReference type="PROSITE" id="PS51285">
    <property type="entry name" value="AGC_KINASE_CTER"/>
    <property type="match status" value="1"/>
</dbReference>
<evidence type="ECO:0000256" key="3">
    <source>
        <dbReference type="ARBA" id="ARBA00022679"/>
    </source>
</evidence>